<dbReference type="InterPro" id="IPR003848">
    <property type="entry name" value="DUF218"/>
</dbReference>
<dbReference type="HOGENOM" id="CLU_051474_0_0_0"/>
<dbReference type="GO" id="GO:0005886">
    <property type="term" value="C:plasma membrane"/>
    <property type="evidence" value="ECO:0007669"/>
    <property type="project" value="TreeGrafter"/>
</dbReference>
<evidence type="ECO:0000313" key="3">
    <source>
        <dbReference type="Proteomes" id="UP000000787"/>
    </source>
</evidence>
<dbReference type="PANTHER" id="PTHR30336">
    <property type="entry name" value="INNER MEMBRANE PROTEIN, PROBABLE PERMEASE"/>
    <property type="match status" value="1"/>
</dbReference>
<dbReference type="Gene3D" id="3.40.50.620">
    <property type="entry name" value="HUPs"/>
    <property type="match status" value="1"/>
</dbReference>
<dbReference type="InterPro" id="IPR051599">
    <property type="entry name" value="Cell_Envelope_Assoc"/>
</dbReference>
<dbReference type="CDD" id="cd06259">
    <property type="entry name" value="YdcF-like"/>
    <property type="match status" value="1"/>
</dbReference>
<dbReference type="InParanoid" id="A9B3U7"/>
<evidence type="ECO:0000259" key="1">
    <source>
        <dbReference type="Pfam" id="PF02698"/>
    </source>
</evidence>
<dbReference type="KEGG" id="hau:Haur_3447"/>
<dbReference type="eggNOG" id="COG2949">
    <property type="taxonomic scope" value="Bacteria"/>
</dbReference>
<name>A9B3U7_HERA2</name>
<dbReference type="AlphaFoldDB" id="A9B3U7"/>
<proteinExistence type="predicted"/>
<dbReference type="BioCyc" id="HAUR316274:GHYA-3484-MONOMER"/>
<reference evidence="2 3" key="1">
    <citation type="journal article" date="2011" name="Stand. Genomic Sci.">
        <title>Complete genome sequence of the filamentous gliding predatory bacterium Herpetosiphon aurantiacus type strain (114-95(T)).</title>
        <authorList>
            <person name="Kiss H."/>
            <person name="Nett M."/>
            <person name="Domin N."/>
            <person name="Martin K."/>
            <person name="Maresca J.A."/>
            <person name="Copeland A."/>
            <person name="Lapidus A."/>
            <person name="Lucas S."/>
            <person name="Berry K.W."/>
            <person name="Glavina Del Rio T."/>
            <person name="Dalin E."/>
            <person name="Tice H."/>
            <person name="Pitluck S."/>
            <person name="Richardson P."/>
            <person name="Bruce D."/>
            <person name="Goodwin L."/>
            <person name="Han C."/>
            <person name="Detter J.C."/>
            <person name="Schmutz J."/>
            <person name="Brettin T."/>
            <person name="Land M."/>
            <person name="Hauser L."/>
            <person name="Kyrpides N.C."/>
            <person name="Ivanova N."/>
            <person name="Goker M."/>
            <person name="Woyke T."/>
            <person name="Klenk H.P."/>
            <person name="Bryant D.A."/>
        </authorList>
    </citation>
    <scope>NUCLEOTIDE SEQUENCE [LARGE SCALE GENOMIC DNA]</scope>
    <source>
        <strain evidence="3">ATCC 23779 / DSM 785 / 114-95</strain>
    </source>
</reference>
<keyword evidence="3" id="KW-1185">Reference proteome</keyword>
<dbReference type="Proteomes" id="UP000000787">
    <property type="component" value="Chromosome"/>
</dbReference>
<protein>
    <recommendedName>
        <fullName evidence="1">DUF218 domain-containing protein</fullName>
    </recommendedName>
</protein>
<dbReference type="EMBL" id="CP000875">
    <property type="protein sequence ID" value="ABX06083.1"/>
    <property type="molecule type" value="Genomic_DNA"/>
</dbReference>
<gene>
    <name evidence="2" type="ordered locus">Haur_3447</name>
</gene>
<feature type="domain" description="DUF218" evidence="1">
    <location>
        <begin position="52"/>
        <end position="201"/>
    </location>
</feature>
<dbReference type="STRING" id="316274.Haur_3447"/>
<sequence>MSNRLQPRKLLKLGLRLALLAILGLLLVNGWVRWATADYRFADVASIPSQPVAIVFGAGIRYNQPSAALRERLDGAIQLYQAGRVQHLLMSGDNSQTNYDEVSVMRDYAIAHGIPASAITRDYAGFSTYETCYRAKAIFGVNQAILVTQDYHLPRAIYTCRELGVAAIGLSIPDWNFKPEQSTTYYPPATQIRYTTREWLARCKALFEVHISQPQPTFLGPAVGLGEIASTQK</sequence>
<accession>A9B3U7</accession>
<evidence type="ECO:0000313" key="2">
    <source>
        <dbReference type="EMBL" id="ABX06083.1"/>
    </source>
</evidence>
<dbReference type="Pfam" id="PF02698">
    <property type="entry name" value="DUF218"/>
    <property type="match status" value="1"/>
</dbReference>
<dbReference type="PANTHER" id="PTHR30336:SF6">
    <property type="entry name" value="INTEGRAL MEMBRANE PROTEIN"/>
    <property type="match status" value="1"/>
</dbReference>
<organism evidence="2 3">
    <name type="scientific">Herpetosiphon aurantiacus (strain ATCC 23779 / DSM 785 / 114-95)</name>
    <dbReference type="NCBI Taxonomy" id="316274"/>
    <lineage>
        <taxon>Bacteria</taxon>
        <taxon>Bacillati</taxon>
        <taxon>Chloroflexota</taxon>
        <taxon>Chloroflexia</taxon>
        <taxon>Herpetosiphonales</taxon>
        <taxon>Herpetosiphonaceae</taxon>
        <taxon>Herpetosiphon</taxon>
    </lineage>
</organism>
<dbReference type="InterPro" id="IPR014729">
    <property type="entry name" value="Rossmann-like_a/b/a_fold"/>
</dbReference>